<proteinExistence type="predicted"/>
<feature type="region of interest" description="Disordered" evidence="1">
    <location>
        <begin position="413"/>
        <end position="432"/>
    </location>
</feature>
<comment type="caution">
    <text evidence="2">The sequence shown here is derived from an EMBL/GenBank/DDBJ whole genome shotgun (WGS) entry which is preliminary data.</text>
</comment>
<dbReference type="InterPro" id="IPR051805">
    <property type="entry name" value="Dehydratase_Activator_Redct"/>
</dbReference>
<accession>A0A099I2U5</accession>
<sequence>MSHVEFTKEMKKTHTILVPMMLPIHFQFLRNILCKEGYRVEILKTEGQQIIDEGLKNVHNDTCYPALLVIGQMIDALKSGKYDTAHIALAITQTGGGCRASNYIHLLRKALVQAGFEHVPVISVNFSQLEKNSGFKLTPKMLLRLLYAFLYGDMLMWIKNQCKPYELEKGSTDALVTTWIDTITAQFDSLSYMRMKHNYQEMLHDFAALPRSQKPKIQVGIVGEIYMKYAPLGNNELEDFLIREGCEPVVSGVLDFGLYCLENSLIDHAYYGRNKKSYRFIQMADKLIQNMQKKAITAIQKQGIFRAPDTFQEVIENSEGIINRGTKMGEGWLLTSEMVTLIKNGVHNIVCCQPFGCLPNHIVAKGMTRKIKDKYPMANIVAVDYDPSATKVNQENRLKLMLSNARLSERFAKEDEEALASERQRKLASSRS</sequence>
<dbReference type="AlphaFoldDB" id="A0A099I2U5"/>
<evidence type="ECO:0000313" key="2">
    <source>
        <dbReference type="EMBL" id="KGJ51203.1"/>
    </source>
</evidence>
<dbReference type="RefSeq" id="WP_044908289.1">
    <property type="nucleotide sequence ID" value="NZ_CAEUHQ010000001.1"/>
</dbReference>
<organism evidence="2 3">
    <name type="scientific">Clostridium innocuum</name>
    <dbReference type="NCBI Taxonomy" id="1522"/>
    <lineage>
        <taxon>Bacteria</taxon>
        <taxon>Bacillati</taxon>
        <taxon>Bacillota</taxon>
        <taxon>Clostridia</taxon>
        <taxon>Eubacteriales</taxon>
        <taxon>Clostridiaceae</taxon>
        <taxon>Clostridium</taxon>
    </lineage>
</organism>
<name>A0A099I2U5_CLOIN</name>
<reference evidence="2 3" key="1">
    <citation type="submission" date="2014-08" db="EMBL/GenBank/DDBJ databases">
        <title>Clostridium innocuum, an unnegligible vancomycin-resistant pathogen causing extra-intestinal infections.</title>
        <authorList>
            <person name="Feng Y."/>
            <person name="Chiu C.-H."/>
        </authorList>
    </citation>
    <scope>NUCLEOTIDE SEQUENCE [LARGE SCALE GENOMIC DNA]</scope>
    <source>
        <strain evidence="2 3">AN88</strain>
    </source>
</reference>
<protein>
    <submittedName>
        <fullName evidence="2">2-hydroxyglutaryl-CoA dehydratase</fullName>
    </submittedName>
</protein>
<dbReference type="PANTHER" id="PTHR32329">
    <property type="entry name" value="BIFUNCTIONAL PROTEIN [INCLUDES 2-HYDROXYACYL-COA DEHYDRATASE (N-TER) AND ITS ACTIVATOR DOMAIN (C_TERM)-RELATED"/>
    <property type="match status" value="1"/>
</dbReference>
<dbReference type="EMBL" id="JQIF01000133">
    <property type="protein sequence ID" value="KGJ51203.1"/>
    <property type="molecule type" value="Genomic_DNA"/>
</dbReference>
<evidence type="ECO:0000313" key="3">
    <source>
        <dbReference type="Proteomes" id="UP000030008"/>
    </source>
</evidence>
<gene>
    <name evidence="2" type="ORF">CIAN88_22020</name>
</gene>
<dbReference type="Proteomes" id="UP000030008">
    <property type="component" value="Unassembled WGS sequence"/>
</dbReference>
<dbReference type="PANTHER" id="PTHR32329:SF4">
    <property type="entry name" value="ACTIVATOR OF 2-HYDROXYACYL-COA DEHYDRATASE"/>
    <property type="match status" value="1"/>
</dbReference>
<evidence type="ECO:0000256" key="1">
    <source>
        <dbReference type="SAM" id="MobiDB-lite"/>
    </source>
</evidence>